<sequence length="97" mass="10791">MKARNKYKLLLFVDLIVSWGLLDPLEVVVFDHGFDSPESCSICRFLVANPMEADIAFVPVVKPHFVYPYVISEGRPQAIKALTLTAGTRGPPLLLYA</sequence>
<name>A0A2U3QJA8_9BACT</name>
<evidence type="ECO:0000313" key="1">
    <source>
        <dbReference type="EMBL" id="SPQ01491.1"/>
    </source>
</evidence>
<reference evidence="2" key="1">
    <citation type="submission" date="2018-03" db="EMBL/GenBank/DDBJ databases">
        <authorList>
            <person name="Zecchin S."/>
        </authorList>
    </citation>
    <scope>NUCLEOTIDE SEQUENCE [LARGE SCALE GENOMIC DNA]</scope>
</reference>
<evidence type="ECO:0000313" key="2">
    <source>
        <dbReference type="Proteomes" id="UP000245125"/>
    </source>
</evidence>
<protein>
    <submittedName>
        <fullName evidence="1">Uncharacterized protein</fullName>
    </submittedName>
</protein>
<gene>
    <name evidence="1" type="ORF">NBG4_570017</name>
</gene>
<dbReference type="EMBL" id="OUUY01000105">
    <property type="protein sequence ID" value="SPQ01491.1"/>
    <property type="molecule type" value="Genomic_DNA"/>
</dbReference>
<accession>A0A2U3QJA8</accession>
<dbReference type="Proteomes" id="UP000245125">
    <property type="component" value="Unassembled WGS sequence"/>
</dbReference>
<keyword evidence="2" id="KW-1185">Reference proteome</keyword>
<organism evidence="1 2">
    <name type="scientific">Candidatus Sulfobium mesophilum</name>
    <dbReference type="NCBI Taxonomy" id="2016548"/>
    <lineage>
        <taxon>Bacteria</taxon>
        <taxon>Pseudomonadati</taxon>
        <taxon>Nitrospirota</taxon>
        <taxon>Nitrospiria</taxon>
        <taxon>Nitrospirales</taxon>
        <taxon>Nitrospiraceae</taxon>
        <taxon>Candidatus Sulfobium</taxon>
    </lineage>
</organism>
<proteinExistence type="predicted"/>
<dbReference type="AlphaFoldDB" id="A0A2U3QJA8"/>